<protein>
    <submittedName>
        <fullName evidence="3">H-NS histone family protein</fullName>
    </submittedName>
</protein>
<evidence type="ECO:0000256" key="1">
    <source>
        <dbReference type="SAM" id="MobiDB-lite"/>
    </source>
</evidence>
<comment type="caution">
    <text evidence="3">The sequence shown here is derived from an EMBL/GenBank/DDBJ whole genome shotgun (WGS) entry which is preliminary data.</text>
</comment>
<keyword evidence="4" id="KW-1185">Reference proteome</keyword>
<sequence>MQTYQNYLDLKKRLDHELEIEKLKMIDAVISEIRMCVKLFNLTARDVFPPEHQRQRKRRAKYYDPASGCTWSGVGREPHWIKGKNRKEFLLSPPAHDETQGSLSSGEPLPPVQTGRDHLLQD</sequence>
<feature type="domain" description="DNA-binding protein H-NS-like C-terminal" evidence="2">
    <location>
        <begin position="52"/>
        <end position="91"/>
    </location>
</feature>
<name>A0ABU5WNX0_9BURK</name>
<dbReference type="SUPFAM" id="SSF81273">
    <property type="entry name" value="H-NS histone-like proteins"/>
    <property type="match status" value="1"/>
</dbReference>
<evidence type="ECO:0000313" key="3">
    <source>
        <dbReference type="EMBL" id="MEB2580476.1"/>
    </source>
</evidence>
<evidence type="ECO:0000313" key="4">
    <source>
        <dbReference type="Proteomes" id="UP001304467"/>
    </source>
</evidence>
<dbReference type="SMART" id="SM00528">
    <property type="entry name" value="HNS"/>
    <property type="match status" value="1"/>
</dbReference>
<dbReference type="Pfam" id="PF00816">
    <property type="entry name" value="Histone_HNS"/>
    <property type="match status" value="1"/>
</dbReference>
<dbReference type="InterPro" id="IPR027444">
    <property type="entry name" value="H-NS_C_dom"/>
</dbReference>
<accession>A0ABU5WNX0</accession>
<dbReference type="Proteomes" id="UP001304467">
    <property type="component" value="Unassembled WGS sequence"/>
</dbReference>
<reference evidence="3 4" key="1">
    <citation type="journal article" date="2023" name="Front. Microbiol.">
        <title>Genomic analyses of Burkholderia respiratory isolates indicates two evolutionarily distinct B. anthina clades.</title>
        <authorList>
            <person name="Pham A."/>
            <person name="Volmer J.G."/>
            <person name="Chambers D.C."/>
            <person name="Smith D.J."/>
            <person name="Reid D.W."/>
            <person name="Burr L."/>
            <person name="Wells T.J."/>
        </authorList>
    </citation>
    <scope>NUCLEOTIDE SEQUENCE [LARGE SCALE GENOMIC DNA]</scope>
    <source>
        <strain evidence="3 4">BCCIQ07A</strain>
    </source>
</reference>
<dbReference type="RefSeq" id="WP_089465845.1">
    <property type="nucleotide sequence ID" value="NZ_JAWRKY010000007.1"/>
</dbReference>
<organism evidence="3 4">
    <name type="scientific">Burkholderia anthinoferrum</name>
    <dbReference type="NCBI Taxonomy" id="3090833"/>
    <lineage>
        <taxon>Bacteria</taxon>
        <taxon>Pseudomonadati</taxon>
        <taxon>Pseudomonadota</taxon>
        <taxon>Betaproteobacteria</taxon>
        <taxon>Burkholderiales</taxon>
        <taxon>Burkholderiaceae</taxon>
        <taxon>Burkholderia</taxon>
    </lineage>
</organism>
<feature type="region of interest" description="Disordered" evidence="1">
    <location>
        <begin position="91"/>
        <end position="122"/>
    </location>
</feature>
<evidence type="ECO:0000259" key="2">
    <source>
        <dbReference type="SMART" id="SM00528"/>
    </source>
</evidence>
<gene>
    <name evidence="3" type="ORF">SB593_16105</name>
</gene>
<proteinExistence type="predicted"/>
<dbReference type="EMBL" id="JAWRLE010000024">
    <property type="protein sequence ID" value="MEB2580476.1"/>
    <property type="molecule type" value="Genomic_DNA"/>
</dbReference>
<dbReference type="Gene3D" id="4.10.430.30">
    <property type="match status" value="1"/>
</dbReference>